<dbReference type="Proteomes" id="UP000176492">
    <property type="component" value="Unassembled WGS sequence"/>
</dbReference>
<dbReference type="AlphaFoldDB" id="A0A1F4WNK3"/>
<name>A0A1F4WNK3_UNCKA</name>
<comment type="caution">
    <text evidence="1">The sequence shown here is derived from an EMBL/GenBank/DDBJ whole genome shotgun (WGS) entry which is preliminary data.</text>
</comment>
<gene>
    <name evidence="1" type="ORF">A3J33_00585</name>
</gene>
<dbReference type="EMBL" id="MEVM01000014">
    <property type="protein sequence ID" value="OGC70941.1"/>
    <property type="molecule type" value="Genomic_DNA"/>
</dbReference>
<organism evidence="1 2">
    <name type="scientific">candidate division WWE3 bacterium RIFCSPLOWO2_02_FULL_53_10</name>
    <dbReference type="NCBI Taxonomy" id="1802629"/>
    <lineage>
        <taxon>Bacteria</taxon>
        <taxon>Katanobacteria</taxon>
    </lineage>
</organism>
<evidence type="ECO:0000313" key="2">
    <source>
        <dbReference type="Proteomes" id="UP000176492"/>
    </source>
</evidence>
<protein>
    <recommendedName>
        <fullName evidence="3">Resolvase HTH domain-containing protein</fullName>
    </recommendedName>
</protein>
<evidence type="ECO:0000313" key="1">
    <source>
        <dbReference type="EMBL" id="OGC70941.1"/>
    </source>
</evidence>
<proteinExistence type="predicted"/>
<reference evidence="1 2" key="1">
    <citation type="journal article" date="2016" name="Nat. Commun.">
        <title>Thousands of microbial genomes shed light on interconnected biogeochemical processes in an aquifer system.</title>
        <authorList>
            <person name="Anantharaman K."/>
            <person name="Brown C.T."/>
            <person name="Hug L.A."/>
            <person name="Sharon I."/>
            <person name="Castelle C.J."/>
            <person name="Probst A.J."/>
            <person name="Thomas B.C."/>
            <person name="Singh A."/>
            <person name="Wilkins M.J."/>
            <person name="Karaoz U."/>
            <person name="Brodie E.L."/>
            <person name="Williams K.H."/>
            <person name="Hubbard S.S."/>
            <person name="Banfield J.F."/>
        </authorList>
    </citation>
    <scope>NUCLEOTIDE SEQUENCE [LARGE SCALE GENOMIC DNA]</scope>
</reference>
<accession>A0A1F4WNK3</accession>
<evidence type="ECO:0008006" key="3">
    <source>
        <dbReference type="Google" id="ProtNLM"/>
    </source>
</evidence>
<sequence length="225" mass="26475">MGYSGKWGEKLKAQTLRRKGLSYKEILKHVNVSKSTLSTWCRDIELTDRQRERLYNRKGAGQRKGSVIAARNKQLKRWADEKRLRESGIKDVGRLDKNQRFLIGVALYASEGRKTGRSDIGFSNSDQRMIEFMMRWFREFCKVPESKFRGALWIHDNLDEEKARRFWSGITSIPLNQFHKSYIVKNKVGSKKIRKQKHEYGVFTIRFSDVKLKRRLNGWIDGVLS</sequence>